<accession>A0ABS8CP36</accession>
<sequence length="277" mass="31618">MRDDPSAQNFATNLKLAVSYYPSVAQVCRKLGINRQQFVKYLGGAAFPSRGTMRRICDFLGVDEFEILMPPEQFRDIIRLRPNAAFEDLPVPPRLKDMLAQAVSSPAEVRRLHGYYYEYRYSYTRPGRFLRSLVFIYGWKSYTFYRRIERLKEVHSTGAPPEVFKYDGMIMPVGDRLHLLDFETITQSELTHTVLYLNYSNRVSRLVGMTMGVSALSSHEPVSARICLEYVGRNVQRSRALRGCGLCAPDAPEISPFVRDYLTQPGIQPGMIIAPPS</sequence>
<dbReference type="EMBL" id="JACDXX010000011">
    <property type="protein sequence ID" value="MCB5410953.1"/>
    <property type="molecule type" value="Genomic_DNA"/>
</dbReference>
<dbReference type="RefSeq" id="WP_226936292.1">
    <property type="nucleotide sequence ID" value="NZ_JACDXX010000011.1"/>
</dbReference>
<feature type="domain" description="HTH cro/C1-type" evidence="1">
    <location>
        <begin position="23"/>
        <end position="68"/>
    </location>
</feature>
<dbReference type="CDD" id="cd00093">
    <property type="entry name" value="HTH_XRE"/>
    <property type="match status" value="1"/>
</dbReference>
<organism evidence="2 3">
    <name type="scientific">Pseudogemmobacter faecipullorum</name>
    <dbReference type="NCBI Taxonomy" id="2755041"/>
    <lineage>
        <taxon>Bacteria</taxon>
        <taxon>Pseudomonadati</taxon>
        <taxon>Pseudomonadota</taxon>
        <taxon>Alphaproteobacteria</taxon>
        <taxon>Rhodobacterales</taxon>
        <taxon>Paracoccaceae</taxon>
        <taxon>Pseudogemmobacter</taxon>
    </lineage>
</organism>
<evidence type="ECO:0000313" key="2">
    <source>
        <dbReference type="EMBL" id="MCB5410953.1"/>
    </source>
</evidence>
<evidence type="ECO:0000313" key="3">
    <source>
        <dbReference type="Proteomes" id="UP001198571"/>
    </source>
</evidence>
<proteinExistence type="predicted"/>
<keyword evidence="3" id="KW-1185">Reference proteome</keyword>
<dbReference type="InterPro" id="IPR001387">
    <property type="entry name" value="Cro/C1-type_HTH"/>
</dbReference>
<reference evidence="2 3" key="1">
    <citation type="submission" date="2020-07" db="EMBL/GenBank/DDBJ databases">
        <title>Pseudogemmobacter sp. nov., isolated from poultry manure in Taiwan.</title>
        <authorList>
            <person name="Lin S.-Y."/>
            <person name="Tang Y.-S."/>
            <person name="Young C.-C."/>
        </authorList>
    </citation>
    <scope>NUCLEOTIDE SEQUENCE [LARGE SCALE GENOMIC DNA]</scope>
    <source>
        <strain evidence="2 3">CC-YST710</strain>
    </source>
</reference>
<name>A0ABS8CP36_9RHOB</name>
<protein>
    <submittedName>
        <fullName evidence="2">Helix-turn-helix transcriptional regulator</fullName>
    </submittedName>
</protein>
<dbReference type="SUPFAM" id="SSF47413">
    <property type="entry name" value="lambda repressor-like DNA-binding domains"/>
    <property type="match status" value="1"/>
</dbReference>
<gene>
    <name evidence="2" type="ORF">H0485_13195</name>
</gene>
<evidence type="ECO:0000259" key="1">
    <source>
        <dbReference type="PROSITE" id="PS50943"/>
    </source>
</evidence>
<dbReference type="Proteomes" id="UP001198571">
    <property type="component" value="Unassembled WGS sequence"/>
</dbReference>
<dbReference type="InterPro" id="IPR010982">
    <property type="entry name" value="Lambda_DNA-bd_dom_sf"/>
</dbReference>
<dbReference type="PROSITE" id="PS50943">
    <property type="entry name" value="HTH_CROC1"/>
    <property type="match status" value="1"/>
</dbReference>
<comment type="caution">
    <text evidence="2">The sequence shown here is derived from an EMBL/GenBank/DDBJ whole genome shotgun (WGS) entry which is preliminary data.</text>
</comment>